<dbReference type="Proteomes" id="UP001165652">
    <property type="component" value="Unassembled WGS sequence"/>
</dbReference>
<reference evidence="1" key="1">
    <citation type="journal article" date="2023" name="Microbiol Resour">
        <title>Genome Sequences of Rhodoplanes serenus and Two Thermotolerant Strains, Rhodoplanes tepidamans and 'Rhodoplanes cryptolactis,' Further Refine the Genus.</title>
        <authorList>
            <person name="Rayyan A.A."/>
            <person name="Kyndt J.A."/>
        </authorList>
    </citation>
    <scope>NUCLEOTIDE SEQUENCE</scope>
    <source>
        <strain evidence="1">DSM 9987</strain>
    </source>
</reference>
<reference evidence="1" key="2">
    <citation type="submission" date="2023-02" db="EMBL/GenBank/DDBJ databases">
        <authorList>
            <person name="Rayyan A."/>
            <person name="Meyer T."/>
            <person name="Kyndt J.A."/>
        </authorList>
    </citation>
    <scope>NUCLEOTIDE SEQUENCE</scope>
    <source>
        <strain evidence="1">DSM 9987</strain>
    </source>
</reference>
<name>A0ABT5JCD4_RHOTP</name>
<accession>A0ABT5JCD4</accession>
<evidence type="ECO:0000313" key="1">
    <source>
        <dbReference type="EMBL" id="MDC7787333.1"/>
    </source>
</evidence>
<dbReference type="Gene3D" id="1.10.260.40">
    <property type="entry name" value="lambda repressor-like DNA-binding domains"/>
    <property type="match status" value="1"/>
</dbReference>
<keyword evidence="2" id="KW-1185">Reference proteome</keyword>
<gene>
    <name evidence="1" type="ORF">PQJ73_16705</name>
</gene>
<comment type="caution">
    <text evidence="1">The sequence shown here is derived from an EMBL/GenBank/DDBJ whole genome shotgun (WGS) entry which is preliminary data.</text>
</comment>
<dbReference type="RefSeq" id="WP_272778173.1">
    <property type="nucleotide sequence ID" value="NZ_JAQQLI010000026.1"/>
</dbReference>
<sequence length="127" mass="13465">MKQPAKTPIEKAAEAWGVELPAWVEALAEEATRTSQSTAASRIGYSAPVVSAVLSRSYKGDYAAVEARVSGALMGATVDCPVLGEIARDHCLDQQRLGFAATSSVRARLYRACRAGCRHSRIKGEAG</sequence>
<dbReference type="InterPro" id="IPR010982">
    <property type="entry name" value="Lambda_DNA-bd_dom_sf"/>
</dbReference>
<proteinExistence type="predicted"/>
<protein>
    <submittedName>
        <fullName evidence="1">Transcriptional regulator</fullName>
    </submittedName>
</protein>
<evidence type="ECO:0000313" key="2">
    <source>
        <dbReference type="Proteomes" id="UP001165652"/>
    </source>
</evidence>
<organism evidence="1 2">
    <name type="scientific">Rhodoplanes tepidamans</name>
    <name type="common">Rhodoplanes cryptolactis</name>
    <dbReference type="NCBI Taxonomy" id="200616"/>
    <lineage>
        <taxon>Bacteria</taxon>
        <taxon>Pseudomonadati</taxon>
        <taxon>Pseudomonadota</taxon>
        <taxon>Alphaproteobacteria</taxon>
        <taxon>Hyphomicrobiales</taxon>
        <taxon>Nitrobacteraceae</taxon>
        <taxon>Rhodoplanes</taxon>
    </lineage>
</organism>
<dbReference type="EMBL" id="JAQQLI010000026">
    <property type="protein sequence ID" value="MDC7787333.1"/>
    <property type="molecule type" value="Genomic_DNA"/>
</dbReference>